<feature type="transmembrane region" description="Helical" evidence="10">
    <location>
        <begin position="172"/>
        <end position="194"/>
    </location>
</feature>
<proteinExistence type="inferred from homology"/>
<dbReference type="AlphaFoldDB" id="A0A6P4ZNL6"/>
<evidence type="ECO:0000256" key="4">
    <source>
        <dbReference type="ARBA" id="ARBA00023040"/>
    </source>
</evidence>
<comment type="similarity">
    <text evidence="8">Belongs to the G-protein coupled receptor 1 family.</text>
</comment>
<organism evidence="12 13">
    <name type="scientific">Branchiostoma belcheri</name>
    <name type="common">Amphioxus</name>
    <dbReference type="NCBI Taxonomy" id="7741"/>
    <lineage>
        <taxon>Eukaryota</taxon>
        <taxon>Metazoa</taxon>
        <taxon>Chordata</taxon>
        <taxon>Cephalochordata</taxon>
        <taxon>Leptocardii</taxon>
        <taxon>Amphioxiformes</taxon>
        <taxon>Branchiostomatidae</taxon>
        <taxon>Branchiostoma</taxon>
    </lineage>
</organism>
<feature type="domain" description="G-protein coupled receptors family 1 profile" evidence="11">
    <location>
        <begin position="152"/>
        <end position="414"/>
    </location>
</feature>
<evidence type="ECO:0000256" key="9">
    <source>
        <dbReference type="SAM" id="MobiDB-lite"/>
    </source>
</evidence>
<accession>A0A6P4ZNL6</accession>
<feature type="transmembrane region" description="Helical" evidence="10">
    <location>
        <begin position="253"/>
        <end position="275"/>
    </location>
</feature>
<keyword evidence="5 10" id="KW-0472">Membrane</keyword>
<feature type="compositionally biased region" description="Basic and acidic residues" evidence="9">
    <location>
        <begin position="1"/>
        <end position="18"/>
    </location>
</feature>
<dbReference type="Gene3D" id="1.20.1070.10">
    <property type="entry name" value="Rhodopsin 7-helix transmembrane proteins"/>
    <property type="match status" value="1"/>
</dbReference>
<dbReference type="CDD" id="cd14997">
    <property type="entry name" value="7tmA_ETH-R"/>
    <property type="match status" value="1"/>
</dbReference>
<sequence length="529" mass="59041">MASRFRKADALKEVSNERQRRHHHSRPERPALNIRKVSSSTRLSVGVLDDVDVSTHPPILLTGSLENVTLQTRRETGQTVARHVGELCALLEAHPPVTKMEYLNLTEGVFPNGSLGWPFEPDWDAASPLLPRADILAVSAVYGLVFAVGVVGNLAVGASVCGVKELRTATNFFLLNLSVADLLVLLVCMPISLLEIWVPFPWLLGEALCKLTPFFEVLVFQASILTMVAVSADRYQGVCHPLLTQSSNRRRRALLSIALVWGISLAASSPVLHIATYTELDLNGTVVCQCNFPVDSAWKNHYTTVITVGFFVLPLLALSVMYFAIGRRLIRPPAGETSAHLQAQHRSRRRVVLMLGTVVAVFFVCLLPHRLFQLWLLYAPTKQMEWLGLLGFVKLTIFMRMMVYINCSLNPIIYTLFSTRFRTAFFKCCSSSEGSDTFTSGQQAHRNTARDRNNVNRNTLQNHLLFEQVASNTSPPCPDRRHSNVTSATALTRLTAFPVTRSTSNARYNEPSFKQEFGELCVYVWESHV</sequence>
<dbReference type="InterPro" id="IPR017452">
    <property type="entry name" value="GPCR_Rhodpsn_7TM"/>
</dbReference>
<dbReference type="SMART" id="SM01381">
    <property type="entry name" value="7TM_GPCR_Srsx"/>
    <property type="match status" value="1"/>
</dbReference>
<evidence type="ECO:0000256" key="6">
    <source>
        <dbReference type="ARBA" id="ARBA00023170"/>
    </source>
</evidence>
<keyword evidence="3 10" id="KW-1133">Transmembrane helix</keyword>
<dbReference type="GO" id="GO:0004930">
    <property type="term" value="F:G protein-coupled receptor activity"/>
    <property type="evidence" value="ECO:0007669"/>
    <property type="project" value="UniProtKB-KW"/>
</dbReference>
<dbReference type="PRINTS" id="PR00237">
    <property type="entry name" value="GPCRRHODOPSN"/>
</dbReference>
<gene>
    <name evidence="13" type="primary">LOC109475126</name>
</gene>
<evidence type="ECO:0000256" key="1">
    <source>
        <dbReference type="ARBA" id="ARBA00004141"/>
    </source>
</evidence>
<dbReference type="RefSeq" id="XP_019631221.1">
    <property type="nucleotide sequence ID" value="XM_019775662.1"/>
</dbReference>
<evidence type="ECO:0000313" key="13">
    <source>
        <dbReference type="RefSeq" id="XP_019631221.1"/>
    </source>
</evidence>
<feature type="transmembrane region" description="Helical" evidence="10">
    <location>
        <begin position="351"/>
        <end position="372"/>
    </location>
</feature>
<dbReference type="PROSITE" id="PS00237">
    <property type="entry name" value="G_PROTEIN_RECEP_F1_1"/>
    <property type="match status" value="1"/>
</dbReference>
<name>A0A6P4ZNL6_BRABE</name>
<dbReference type="OrthoDB" id="10036964at2759"/>
<dbReference type="PANTHER" id="PTHR24243:SF233">
    <property type="entry name" value="THYROTROPIN-RELEASING HORMONE RECEPTOR"/>
    <property type="match status" value="1"/>
</dbReference>
<dbReference type="KEGG" id="bbel:109475126"/>
<keyword evidence="12" id="KW-1185">Reference proteome</keyword>
<dbReference type="SUPFAM" id="SSF81321">
    <property type="entry name" value="Family A G protein-coupled receptor-like"/>
    <property type="match status" value="1"/>
</dbReference>
<evidence type="ECO:0000256" key="2">
    <source>
        <dbReference type="ARBA" id="ARBA00022692"/>
    </source>
</evidence>
<dbReference type="Proteomes" id="UP000515135">
    <property type="component" value="Unplaced"/>
</dbReference>
<protein>
    <submittedName>
        <fullName evidence="13">Growth hormone secretagogue receptor type 1-like</fullName>
    </submittedName>
</protein>
<feature type="region of interest" description="Disordered" evidence="9">
    <location>
        <begin position="1"/>
        <end position="33"/>
    </location>
</feature>
<reference evidence="13" key="1">
    <citation type="submission" date="2025-08" db="UniProtKB">
        <authorList>
            <consortium name="RefSeq"/>
        </authorList>
    </citation>
    <scope>IDENTIFICATION</scope>
    <source>
        <tissue evidence="13">Gonad</tissue>
    </source>
</reference>
<evidence type="ECO:0000256" key="5">
    <source>
        <dbReference type="ARBA" id="ARBA00023136"/>
    </source>
</evidence>
<dbReference type="GO" id="GO:0005886">
    <property type="term" value="C:plasma membrane"/>
    <property type="evidence" value="ECO:0007669"/>
    <property type="project" value="TreeGrafter"/>
</dbReference>
<feature type="transmembrane region" description="Helical" evidence="10">
    <location>
        <begin position="135"/>
        <end position="160"/>
    </location>
</feature>
<comment type="subcellular location">
    <subcellularLocation>
        <location evidence="1">Membrane</location>
        <topology evidence="1">Multi-pass membrane protein</topology>
    </subcellularLocation>
</comment>
<feature type="transmembrane region" description="Helical" evidence="10">
    <location>
        <begin position="302"/>
        <end position="325"/>
    </location>
</feature>
<keyword evidence="2 8" id="KW-0812">Transmembrane</keyword>
<dbReference type="InterPro" id="IPR000276">
    <property type="entry name" value="GPCR_Rhodpsn"/>
</dbReference>
<evidence type="ECO:0000259" key="11">
    <source>
        <dbReference type="PROSITE" id="PS50262"/>
    </source>
</evidence>
<evidence type="ECO:0000256" key="10">
    <source>
        <dbReference type="SAM" id="Phobius"/>
    </source>
</evidence>
<evidence type="ECO:0000256" key="3">
    <source>
        <dbReference type="ARBA" id="ARBA00022989"/>
    </source>
</evidence>
<dbReference type="PROSITE" id="PS50262">
    <property type="entry name" value="G_PROTEIN_RECEP_F1_2"/>
    <property type="match status" value="1"/>
</dbReference>
<evidence type="ECO:0000256" key="7">
    <source>
        <dbReference type="ARBA" id="ARBA00023224"/>
    </source>
</evidence>
<evidence type="ECO:0000256" key="8">
    <source>
        <dbReference type="RuleBase" id="RU000688"/>
    </source>
</evidence>
<keyword evidence="4 8" id="KW-0297">G-protein coupled receptor</keyword>
<feature type="transmembrane region" description="Helical" evidence="10">
    <location>
        <begin position="392"/>
        <end position="417"/>
    </location>
</feature>
<dbReference type="PANTHER" id="PTHR24243">
    <property type="entry name" value="G-PROTEIN COUPLED RECEPTOR"/>
    <property type="match status" value="1"/>
</dbReference>
<evidence type="ECO:0000313" key="12">
    <source>
        <dbReference type="Proteomes" id="UP000515135"/>
    </source>
</evidence>
<keyword evidence="7 8" id="KW-0807">Transducer</keyword>
<dbReference type="Pfam" id="PF00001">
    <property type="entry name" value="7tm_1"/>
    <property type="match status" value="1"/>
</dbReference>
<dbReference type="GeneID" id="109475126"/>
<feature type="transmembrane region" description="Helical" evidence="10">
    <location>
        <begin position="214"/>
        <end position="232"/>
    </location>
</feature>
<keyword evidence="6 8" id="KW-0675">Receptor</keyword>